<feature type="domain" description="Ferric oxidoreductase" evidence="6">
    <location>
        <begin position="14"/>
        <end position="145"/>
    </location>
</feature>
<feature type="transmembrane region" description="Helical" evidence="5">
    <location>
        <begin position="136"/>
        <end position="156"/>
    </location>
</feature>
<evidence type="ECO:0000256" key="2">
    <source>
        <dbReference type="ARBA" id="ARBA00022692"/>
    </source>
</evidence>
<feature type="transmembrane region" description="Helical" evidence="5">
    <location>
        <begin position="97"/>
        <end position="116"/>
    </location>
</feature>
<evidence type="ECO:0000256" key="3">
    <source>
        <dbReference type="ARBA" id="ARBA00022989"/>
    </source>
</evidence>
<evidence type="ECO:0000313" key="7">
    <source>
        <dbReference type="EMBL" id="SEF84552.1"/>
    </source>
</evidence>
<dbReference type="AlphaFoldDB" id="A0A1H5VAZ5"/>
<dbReference type="Pfam" id="PF01794">
    <property type="entry name" value="Ferric_reduct"/>
    <property type="match status" value="1"/>
</dbReference>
<dbReference type="GO" id="GO:0016020">
    <property type="term" value="C:membrane"/>
    <property type="evidence" value="ECO:0007669"/>
    <property type="project" value="UniProtKB-SubCell"/>
</dbReference>
<accession>A0A1H5VAZ5</accession>
<dbReference type="OrthoDB" id="9789468at2"/>
<evidence type="ECO:0000313" key="8">
    <source>
        <dbReference type="Proteomes" id="UP000236737"/>
    </source>
</evidence>
<evidence type="ECO:0000256" key="4">
    <source>
        <dbReference type="ARBA" id="ARBA00023136"/>
    </source>
</evidence>
<protein>
    <submittedName>
        <fullName evidence="7">Ferric reductase like transmembrane component</fullName>
    </submittedName>
</protein>
<gene>
    <name evidence="7" type="ORF">SAMN04488130_103146</name>
</gene>
<feature type="transmembrane region" description="Helical" evidence="5">
    <location>
        <begin position="56"/>
        <end position="77"/>
    </location>
</feature>
<keyword evidence="2 5" id="KW-0812">Transmembrane</keyword>
<dbReference type="InterPro" id="IPR013130">
    <property type="entry name" value="Fe3_Rdtase_TM_dom"/>
</dbReference>
<organism evidence="7 8">
    <name type="scientific">Flavobacterium urumqiense</name>
    <dbReference type="NCBI Taxonomy" id="935224"/>
    <lineage>
        <taxon>Bacteria</taxon>
        <taxon>Pseudomonadati</taxon>
        <taxon>Bacteroidota</taxon>
        <taxon>Flavobacteriia</taxon>
        <taxon>Flavobacteriales</taxon>
        <taxon>Flavobacteriaceae</taxon>
        <taxon>Flavobacterium</taxon>
    </lineage>
</organism>
<reference evidence="8" key="1">
    <citation type="submission" date="2016-10" db="EMBL/GenBank/DDBJ databases">
        <authorList>
            <person name="Varghese N."/>
            <person name="Submissions S."/>
        </authorList>
    </citation>
    <scope>NUCLEOTIDE SEQUENCE [LARGE SCALE GENOMIC DNA]</scope>
    <source>
        <strain evidence="8">CGMCC 1.9230</strain>
    </source>
</reference>
<feature type="transmembrane region" description="Helical" evidence="5">
    <location>
        <begin position="12"/>
        <end position="35"/>
    </location>
</feature>
<name>A0A1H5VAZ5_9FLAO</name>
<dbReference type="EMBL" id="FNVP01000003">
    <property type="protein sequence ID" value="SEF84552.1"/>
    <property type="molecule type" value="Genomic_DNA"/>
</dbReference>
<sequence>MLNITFLDLSASMGLVATVVLTFNFLLGMMISTTYKKHKYWKSLPQQIKQINVYNLHNWTAYVALLLVLLHPLFLLFDKTTKFKLIDIFFPINAPTQKVFVALGTLSMFALLIVIVTTQKVIREKMSFGTWKNIHLISYATATLFVVHGIVMDPLLKNRPVDIFDAEKVVSELCLIVLIMASYIRYKFHTKIKNV</sequence>
<evidence type="ECO:0000256" key="1">
    <source>
        <dbReference type="ARBA" id="ARBA00004141"/>
    </source>
</evidence>
<keyword evidence="3 5" id="KW-1133">Transmembrane helix</keyword>
<comment type="subcellular location">
    <subcellularLocation>
        <location evidence="1">Membrane</location>
        <topology evidence="1">Multi-pass membrane protein</topology>
    </subcellularLocation>
</comment>
<proteinExistence type="predicted"/>
<evidence type="ECO:0000256" key="5">
    <source>
        <dbReference type="SAM" id="Phobius"/>
    </source>
</evidence>
<dbReference type="Proteomes" id="UP000236737">
    <property type="component" value="Unassembled WGS sequence"/>
</dbReference>
<feature type="transmembrane region" description="Helical" evidence="5">
    <location>
        <begin position="168"/>
        <end position="186"/>
    </location>
</feature>
<keyword evidence="4 5" id="KW-0472">Membrane</keyword>
<dbReference type="RefSeq" id="WP_103999231.1">
    <property type="nucleotide sequence ID" value="NZ_FNVP01000003.1"/>
</dbReference>
<evidence type="ECO:0000259" key="6">
    <source>
        <dbReference type="Pfam" id="PF01794"/>
    </source>
</evidence>
<keyword evidence="8" id="KW-1185">Reference proteome</keyword>